<keyword evidence="3" id="KW-1185">Reference proteome</keyword>
<keyword evidence="1" id="KW-0472">Membrane</keyword>
<name>A0A2Z3L7B3_9BACT</name>
<protein>
    <submittedName>
        <fullName evidence="2">Uncharacterized protein</fullName>
    </submittedName>
</protein>
<gene>
    <name evidence="2" type="ORF">DK880_00183</name>
</gene>
<reference evidence="2 3" key="1">
    <citation type="submission" date="2018-05" db="EMBL/GenBank/DDBJ databases">
        <title>Candidatus Cardinium hertigii Genome Assembly.</title>
        <authorList>
            <person name="Showmaker K.C."/>
            <person name="Walden K.O."/>
            <person name="Fields C.J."/>
            <person name="Lambert K.N."/>
            <person name="Hudson M.E."/>
        </authorList>
    </citation>
    <scope>NUCLEOTIDE SEQUENCE [LARGE SCALE GENOMIC DNA]</scope>
    <source>
        <strain evidence="3">cHgTN10</strain>
    </source>
</reference>
<keyword evidence="1" id="KW-0812">Transmembrane</keyword>
<sequence length="88" mass="9940">MVSAFFVGVAYSALTTISRSVFYTAQHTATYNQSILMVNLMESIGQIFIMLATANLIHNTVLTVLLTALFFILSFWMTRHNILYLSIK</sequence>
<dbReference type="KEGG" id="cher:DK880_00183"/>
<feature type="transmembrane region" description="Helical" evidence="1">
    <location>
        <begin position="44"/>
        <end position="77"/>
    </location>
</feature>
<dbReference type="EMBL" id="CP029619">
    <property type="protein sequence ID" value="AWN81517.1"/>
    <property type="molecule type" value="Genomic_DNA"/>
</dbReference>
<evidence type="ECO:0000313" key="3">
    <source>
        <dbReference type="Proteomes" id="UP000245872"/>
    </source>
</evidence>
<evidence type="ECO:0000256" key="1">
    <source>
        <dbReference type="SAM" id="Phobius"/>
    </source>
</evidence>
<evidence type="ECO:0000313" key="2">
    <source>
        <dbReference type="EMBL" id="AWN81517.1"/>
    </source>
</evidence>
<organism evidence="2 3">
    <name type="scientific">Candidatus Cardinium hertigii</name>
    <dbReference type="NCBI Taxonomy" id="247481"/>
    <lineage>
        <taxon>Bacteria</taxon>
        <taxon>Pseudomonadati</taxon>
        <taxon>Bacteroidota</taxon>
        <taxon>Cytophagia</taxon>
        <taxon>Cytophagales</taxon>
        <taxon>Amoebophilaceae</taxon>
        <taxon>Candidatus Cardinium</taxon>
    </lineage>
</organism>
<accession>A0A2Z3L7B3</accession>
<keyword evidence="1" id="KW-1133">Transmembrane helix</keyword>
<dbReference type="Proteomes" id="UP000245872">
    <property type="component" value="Chromosome"/>
</dbReference>
<proteinExistence type="predicted"/>
<dbReference type="AlphaFoldDB" id="A0A2Z3L7B3"/>